<proteinExistence type="predicted"/>
<reference evidence="1 2" key="1">
    <citation type="submission" date="2024-01" db="EMBL/GenBank/DDBJ databases">
        <title>Genome assemblies of Stephania.</title>
        <authorList>
            <person name="Yang L."/>
        </authorList>
    </citation>
    <scope>NUCLEOTIDE SEQUENCE [LARGE SCALE GENOMIC DNA]</scope>
    <source>
        <strain evidence="1">JXDWG</strain>
        <tissue evidence="1">Leaf</tissue>
    </source>
</reference>
<dbReference type="EMBL" id="JBBNAG010000009">
    <property type="protein sequence ID" value="KAK9104635.1"/>
    <property type="molecule type" value="Genomic_DNA"/>
</dbReference>
<sequence length="70" mass="7685">MAVEIGKSTAEIAKAILDDKERCKVVVAALEEVYGLPAIENAIYETTLMKGNEPMVGFLSFEPPCRLAWL</sequence>
<organism evidence="1 2">
    <name type="scientific">Stephania cephalantha</name>
    <dbReference type="NCBI Taxonomy" id="152367"/>
    <lineage>
        <taxon>Eukaryota</taxon>
        <taxon>Viridiplantae</taxon>
        <taxon>Streptophyta</taxon>
        <taxon>Embryophyta</taxon>
        <taxon>Tracheophyta</taxon>
        <taxon>Spermatophyta</taxon>
        <taxon>Magnoliopsida</taxon>
        <taxon>Ranunculales</taxon>
        <taxon>Menispermaceae</taxon>
        <taxon>Menispermoideae</taxon>
        <taxon>Cissampelideae</taxon>
        <taxon>Stephania</taxon>
    </lineage>
</organism>
<evidence type="ECO:0000313" key="1">
    <source>
        <dbReference type="EMBL" id="KAK9104635.1"/>
    </source>
</evidence>
<evidence type="ECO:0000313" key="2">
    <source>
        <dbReference type="Proteomes" id="UP001419268"/>
    </source>
</evidence>
<comment type="caution">
    <text evidence="1">The sequence shown here is derived from an EMBL/GenBank/DDBJ whole genome shotgun (WGS) entry which is preliminary data.</text>
</comment>
<protein>
    <submittedName>
        <fullName evidence="1">Uncharacterized protein</fullName>
    </submittedName>
</protein>
<dbReference type="Proteomes" id="UP001419268">
    <property type="component" value="Unassembled WGS sequence"/>
</dbReference>
<gene>
    <name evidence="1" type="ORF">Scep_021479</name>
</gene>
<accession>A0AAP0F3H7</accession>
<name>A0AAP0F3H7_9MAGN</name>
<dbReference type="AlphaFoldDB" id="A0AAP0F3H7"/>
<keyword evidence="2" id="KW-1185">Reference proteome</keyword>